<sequence length="148" mass="17181">MGNLQIKQIKNLLQVDIIHLIEESRKEGFNFLLKLINEYKNKTNTFSKRGECLYGIFQGDALIGIGGINQDPYAKVKAIGRLRRFYISKECRRKGLGNLLLKRILSDAKEHFQIVVLYTDTKQASQFYISNGFMKSERYQGSTHYLRL</sequence>
<accession>A0ABS3NYL7</accession>
<reference evidence="2 3" key="1">
    <citation type="submission" date="2021-03" db="EMBL/GenBank/DDBJ databases">
        <title>Identification of novel Bacillus strains.</title>
        <authorList>
            <person name="Xiao Z."/>
            <person name="Li Y."/>
            <person name="Shen J."/>
        </authorList>
    </citation>
    <scope>NUCLEOTIDE SEQUENCE [LARGE SCALE GENOMIC DNA]</scope>
    <source>
        <strain evidence="2 3">SY8</strain>
    </source>
</reference>
<dbReference type="Proteomes" id="UP000677611">
    <property type="component" value="Unassembled WGS sequence"/>
</dbReference>
<name>A0ABS3NYL7_9BACI</name>
<dbReference type="InterPro" id="IPR000182">
    <property type="entry name" value="GNAT_dom"/>
</dbReference>
<keyword evidence="3" id="KW-1185">Reference proteome</keyword>
<evidence type="ECO:0000313" key="2">
    <source>
        <dbReference type="EMBL" id="MBO1625650.1"/>
    </source>
</evidence>
<dbReference type="Pfam" id="PF13673">
    <property type="entry name" value="Acetyltransf_10"/>
    <property type="match status" value="1"/>
</dbReference>
<evidence type="ECO:0000259" key="1">
    <source>
        <dbReference type="PROSITE" id="PS51186"/>
    </source>
</evidence>
<gene>
    <name evidence="2" type="ORF">J4P90_10400</name>
</gene>
<dbReference type="CDD" id="cd04301">
    <property type="entry name" value="NAT_SF"/>
    <property type="match status" value="1"/>
</dbReference>
<dbReference type="PROSITE" id="PS51186">
    <property type="entry name" value="GNAT"/>
    <property type="match status" value="1"/>
</dbReference>
<dbReference type="RefSeq" id="WP_208017565.1">
    <property type="nucleotide sequence ID" value="NZ_JAGDQJ010000011.1"/>
</dbReference>
<protein>
    <submittedName>
        <fullName evidence="2">GNAT family N-acetyltransferase</fullName>
    </submittedName>
</protein>
<proteinExistence type="predicted"/>
<dbReference type="SUPFAM" id="SSF55729">
    <property type="entry name" value="Acyl-CoA N-acyltransferases (Nat)"/>
    <property type="match status" value="1"/>
</dbReference>
<dbReference type="Gene3D" id="3.40.630.30">
    <property type="match status" value="1"/>
</dbReference>
<feature type="domain" description="N-acetyltransferase" evidence="1">
    <location>
        <begin position="4"/>
        <end position="148"/>
    </location>
</feature>
<evidence type="ECO:0000313" key="3">
    <source>
        <dbReference type="Proteomes" id="UP000677611"/>
    </source>
</evidence>
<dbReference type="EMBL" id="JAGDQJ010000011">
    <property type="protein sequence ID" value="MBO1625650.1"/>
    <property type="molecule type" value="Genomic_DNA"/>
</dbReference>
<comment type="caution">
    <text evidence="2">The sequence shown here is derived from an EMBL/GenBank/DDBJ whole genome shotgun (WGS) entry which is preliminary data.</text>
</comment>
<organism evidence="2 3">
    <name type="scientific">Bacillus arachidis</name>
    <dbReference type="NCBI Taxonomy" id="2819290"/>
    <lineage>
        <taxon>Bacteria</taxon>
        <taxon>Bacillati</taxon>
        <taxon>Bacillota</taxon>
        <taxon>Bacilli</taxon>
        <taxon>Bacillales</taxon>
        <taxon>Bacillaceae</taxon>
        <taxon>Bacillus</taxon>
    </lineage>
</organism>
<dbReference type="InterPro" id="IPR016181">
    <property type="entry name" value="Acyl_CoA_acyltransferase"/>
</dbReference>